<evidence type="ECO:0000313" key="1">
    <source>
        <dbReference type="EMBL" id="SPS02561.1"/>
    </source>
</evidence>
<organism evidence="1 2">
    <name type="scientific">Cupriavidus taiwanensis</name>
    <dbReference type="NCBI Taxonomy" id="164546"/>
    <lineage>
        <taxon>Bacteria</taxon>
        <taxon>Pseudomonadati</taxon>
        <taxon>Pseudomonadota</taxon>
        <taxon>Betaproteobacteria</taxon>
        <taxon>Burkholderiales</taxon>
        <taxon>Burkholderiaceae</taxon>
        <taxon>Cupriavidus</taxon>
    </lineage>
</organism>
<dbReference type="EMBL" id="OVTA01000080">
    <property type="protein sequence ID" value="SPS02561.1"/>
    <property type="molecule type" value="Genomic_DNA"/>
</dbReference>
<sequence>MFLGGRINGKGQQYEAVTVFVSCSIFLLFEKKYGRNMPHAALDECCRGLATPKLGVQRLVSLHCWTAVRPCSTLLKYSDRTQNTTAVRAPPLNPILSYSVGARSTYSTIAIRAGEGYRTGVVAHEAGVLQASIISVL</sequence>
<evidence type="ECO:0000313" key="2">
    <source>
        <dbReference type="Proteomes" id="UP000256805"/>
    </source>
</evidence>
<reference evidence="1 2" key="1">
    <citation type="submission" date="2018-01" db="EMBL/GenBank/DDBJ databases">
        <authorList>
            <person name="Gaut B.S."/>
            <person name="Morton B.R."/>
            <person name="Clegg M.T."/>
            <person name="Duvall M.R."/>
        </authorList>
    </citation>
    <scope>NUCLEOTIDE SEQUENCE [LARGE SCALE GENOMIC DNA]</scope>
    <source>
        <strain evidence="1">Cupriavidus taiwanensis cmp 52</strain>
    </source>
</reference>
<protein>
    <submittedName>
        <fullName evidence="1">Uncharacterized protein</fullName>
    </submittedName>
</protein>
<dbReference type="Proteomes" id="UP000256805">
    <property type="component" value="Unassembled WGS sequence"/>
</dbReference>
<gene>
    <name evidence="1" type="ORF">CBM2634_U170002</name>
</gene>
<name>A0A375JDB9_9BURK</name>
<proteinExistence type="predicted"/>
<accession>A0A375JDB9</accession>
<dbReference type="AlphaFoldDB" id="A0A375JDB9"/>